<keyword evidence="4" id="KW-1185">Reference proteome</keyword>
<dbReference type="GO" id="GO:0015937">
    <property type="term" value="P:coenzyme A biosynthetic process"/>
    <property type="evidence" value="ECO:0007669"/>
    <property type="project" value="UniProtKB-ARBA"/>
</dbReference>
<dbReference type="GO" id="GO:0003824">
    <property type="term" value="F:catalytic activity"/>
    <property type="evidence" value="ECO:0007669"/>
    <property type="project" value="UniProtKB-ARBA"/>
</dbReference>
<dbReference type="WBParaSite" id="HPLM_0001658401-mRNA-1">
    <property type="protein sequence ID" value="HPLM_0001658401-mRNA-1"/>
    <property type="gene ID" value="HPLM_0001658401"/>
</dbReference>
<protein>
    <submittedName>
        <fullName evidence="5">DFP domain-containing protein</fullName>
    </submittedName>
</protein>
<dbReference type="PANTHER" id="PTHR12290">
    <property type="entry name" value="CORNICHON-RELATED"/>
    <property type="match status" value="1"/>
</dbReference>
<dbReference type="STRING" id="6290.A0A158QR45"/>
<comment type="similarity">
    <text evidence="1">Belongs to the PPC synthetase family.</text>
</comment>
<dbReference type="SUPFAM" id="SSF102645">
    <property type="entry name" value="CoaB-like"/>
    <property type="match status" value="1"/>
</dbReference>
<evidence type="ECO:0000313" key="4">
    <source>
        <dbReference type="Proteomes" id="UP000268014"/>
    </source>
</evidence>
<reference evidence="3 4" key="2">
    <citation type="submission" date="2018-11" db="EMBL/GenBank/DDBJ databases">
        <authorList>
            <consortium name="Pathogen Informatics"/>
        </authorList>
    </citation>
    <scope>NUCLEOTIDE SEQUENCE [LARGE SCALE GENOMIC DNA]</scope>
    <source>
        <strain evidence="3 4">MHpl1</strain>
    </source>
</reference>
<dbReference type="OrthoDB" id="70224at2759"/>
<evidence type="ECO:0000259" key="2">
    <source>
        <dbReference type="Pfam" id="PF04127"/>
    </source>
</evidence>
<evidence type="ECO:0000313" key="5">
    <source>
        <dbReference type="WBParaSite" id="HPLM_0001658401-mRNA-1"/>
    </source>
</evidence>
<evidence type="ECO:0000256" key="1">
    <source>
        <dbReference type="ARBA" id="ARBA00005703"/>
    </source>
</evidence>
<feature type="domain" description="DNA/pantothenate metabolism flavoprotein C-terminal" evidence="2">
    <location>
        <begin position="146"/>
        <end position="253"/>
    </location>
</feature>
<dbReference type="Proteomes" id="UP000268014">
    <property type="component" value="Unassembled WGS sequence"/>
</dbReference>
<dbReference type="EMBL" id="UZAF01019486">
    <property type="protein sequence ID" value="VDO60658.1"/>
    <property type="molecule type" value="Genomic_DNA"/>
</dbReference>
<dbReference type="InterPro" id="IPR035929">
    <property type="entry name" value="CoaB-like_sf"/>
</dbReference>
<reference evidence="5" key="1">
    <citation type="submission" date="2016-04" db="UniProtKB">
        <authorList>
            <consortium name="WormBaseParasite"/>
        </authorList>
    </citation>
    <scope>IDENTIFICATION</scope>
</reference>
<accession>A0A158QR45</accession>
<sequence length="282" mass="32331">MPQKFESVATKVREFLHDNAERPIAFITSGGTKVNLEKNCVRFIDNFSMGTRGAASAEYFLKTGYAVIFLHREESLKPFSRNFPHIFESLKIDDDRVVCDLPRIKEAIEHSIEYKDRLLYVPFTTLESYYFYLEEISRQLSPLKARALLYLAAAVSDFYIEEEKIPTHKIQSAGGGLDLRLSLAPKAIEKIVNRIVPEAFIISFKLETDDSILITKARGALEKYKHQLVIGNILQTRKVHVVLVDAHSTEDIDLMKSGIEIEEKIIAKIKERHNEFIKSQQQ</sequence>
<dbReference type="Pfam" id="PF04127">
    <property type="entry name" value="DFP"/>
    <property type="match status" value="1"/>
</dbReference>
<dbReference type="InterPro" id="IPR007085">
    <property type="entry name" value="DNA/pantothenate-metab_flavo_C"/>
</dbReference>
<dbReference type="OMA" id="LERYQHH"/>
<organism evidence="5">
    <name type="scientific">Haemonchus placei</name>
    <name type="common">Barber's pole worm</name>
    <dbReference type="NCBI Taxonomy" id="6290"/>
    <lineage>
        <taxon>Eukaryota</taxon>
        <taxon>Metazoa</taxon>
        <taxon>Ecdysozoa</taxon>
        <taxon>Nematoda</taxon>
        <taxon>Chromadorea</taxon>
        <taxon>Rhabditida</taxon>
        <taxon>Rhabditina</taxon>
        <taxon>Rhabditomorpha</taxon>
        <taxon>Strongyloidea</taxon>
        <taxon>Trichostrongylidae</taxon>
        <taxon>Haemonchus</taxon>
    </lineage>
</organism>
<gene>
    <name evidence="3" type="ORF">HPLM_LOCUS16576</name>
</gene>
<dbReference type="Gene3D" id="3.40.50.10300">
    <property type="entry name" value="CoaB-like"/>
    <property type="match status" value="1"/>
</dbReference>
<dbReference type="AlphaFoldDB" id="A0A158QR45"/>
<evidence type="ECO:0000313" key="3">
    <source>
        <dbReference type="EMBL" id="VDO60658.1"/>
    </source>
</evidence>
<proteinExistence type="inferred from homology"/>
<name>A0A158QR45_HAEPC</name>